<dbReference type="Proteomes" id="UP000319557">
    <property type="component" value="Chromosome"/>
</dbReference>
<dbReference type="RefSeq" id="WP_145346585.1">
    <property type="nucleotide sequence ID" value="NZ_CP036261.1"/>
</dbReference>
<dbReference type="PANTHER" id="PTHR33546:SF1">
    <property type="entry name" value="LARGE, MULTIFUNCTIONAL SECRETED PROTEIN"/>
    <property type="match status" value="1"/>
</dbReference>
<keyword evidence="3" id="KW-1185">Reference proteome</keyword>
<gene>
    <name evidence="2" type="ORF">EC9_31890</name>
</gene>
<proteinExistence type="predicted"/>
<dbReference type="Gene3D" id="2.120.10.30">
    <property type="entry name" value="TolB, C-terminal domain"/>
    <property type="match status" value="1"/>
</dbReference>
<reference evidence="2 3" key="1">
    <citation type="submission" date="2019-02" db="EMBL/GenBank/DDBJ databases">
        <title>Deep-cultivation of Planctomycetes and their phenomic and genomic characterization uncovers novel biology.</title>
        <authorList>
            <person name="Wiegand S."/>
            <person name="Jogler M."/>
            <person name="Boedeker C."/>
            <person name="Pinto D."/>
            <person name="Vollmers J."/>
            <person name="Rivas-Marin E."/>
            <person name="Kohn T."/>
            <person name="Peeters S.H."/>
            <person name="Heuer A."/>
            <person name="Rast P."/>
            <person name="Oberbeckmann S."/>
            <person name="Bunk B."/>
            <person name="Jeske O."/>
            <person name="Meyerdierks A."/>
            <person name="Storesund J.E."/>
            <person name="Kallscheuer N."/>
            <person name="Luecker S."/>
            <person name="Lage O.M."/>
            <person name="Pohl T."/>
            <person name="Merkel B.J."/>
            <person name="Hornburger P."/>
            <person name="Mueller R.-W."/>
            <person name="Bruemmer F."/>
            <person name="Labrenz M."/>
            <person name="Spormann A.M."/>
            <person name="Op den Camp H."/>
            <person name="Overmann J."/>
            <person name="Amann R."/>
            <person name="Jetten M.S.M."/>
            <person name="Mascher T."/>
            <person name="Medema M.H."/>
            <person name="Devos D.P."/>
            <person name="Kaster A.-K."/>
            <person name="Ovreas L."/>
            <person name="Rohde M."/>
            <person name="Galperin M.Y."/>
            <person name="Jogler C."/>
        </authorList>
    </citation>
    <scope>NUCLEOTIDE SEQUENCE [LARGE SCALE GENOMIC DNA]</scope>
    <source>
        <strain evidence="2 3">EC9</strain>
    </source>
</reference>
<keyword evidence="1" id="KW-0732">Signal</keyword>
<evidence type="ECO:0000313" key="2">
    <source>
        <dbReference type="EMBL" id="QDS88993.1"/>
    </source>
</evidence>
<dbReference type="EMBL" id="CP036261">
    <property type="protein sequence ID" value="QDS88993.1"/>
    <property type="molecule type" value="Genomic_DNA"/>
</dbReference>
<dbReference type="PANTHER" id="PTHR33546">
    <property type="entry name" value="LARGE, MULTIFUNCTIONAL SECRETED PROTEIN-RELATED"/>
    <property type="match status" value="1"/>
</dbReference>
<dbReference type="AlphaFoldDB" id="A0A517M286"/>
<protein>
    <recommendedName>
        <fullName evidence="4">Large, multifunctional secreted protein</fullName>
    </recommendedName>
</protein>
<dbReference type="InterPro" id="IPR011042">
    <property type="entry name" value="6-blade_b-propeller_TolB-like"/>
</dbReference>
<evidence type="ECO:0000313" key="3">
    <source>
        <dbReference type="Proteomes" id="UP000319557"/>
    </source>
</evidence>
<accession>A0A517M286</accession>
<evidence type="ECO:0008006" key="4">
    <source>
        <dbReference type="Google" id="ProtNLM"/>
    </source>
</evidence>
<feature type="chain" id="PRO_5021813747" description="Large, multifunctional secreted protein" evidence="1">
    <location>
        <begin position="20"/>
        <end position="515"/>
    </location>
</feature>
<dbReference type="KEGG" id="ruv:EC9_31890"/>
<organism evidence="2 3">
    <name type="scientific">Rosistilla ulvae</name>
    <dbReference type="NCBI Taxonomy" id="1930277"/>
    <lineage>
        <taxon>Bacteria</taxon>
        <taxon>Pseudomonadati</taxon>
        <taxon>Planctomycetota</taxon>
        <taxon>Planctomycetia</taxon>
        <taxon>Pirellulales</taxon>
        <taxon>Pirellulaceae</taxon>
        <taxon>Rosistilla</taxon>
    </lineage>
</organism>
<dbReference type="SUPFAM" id="SSF63829">
    <property type="entry name" value="Calcium-dependent phosphotriesterase"/>
    <property type="match status" value="1"/>
</dbReference>
<name>A0A517M286_9BACT</name>
<dbReference type="OrthoDB" id="176168at2"/>
<evidence type="ECO:0000256" key="1">
    <source>
        <dbReference type="SAM" id="SignalP"/>
    </source>
</evidence>
<sequence precursor="true">MKFPITLLLFVLAALPCAAADEADYYRIISISTPKAQTASRSQNWKPAPDGLALEVSGITRVDDSRIAVAIRKGEVWFLDGVYDDPPSNVQYHRFASALHEPLGLLKHNDAYYCVQRSELTRLADLDGDDVADEYLTVAKGWGVTGHYHEYAYGPKLDGQGNLWLTLNIGLGLNKSQQQYAVSDPKLGYRQGLWRGWGMMVDPTGKLSPVCAGMRSPSGLGANAAGDMFYTDQQGNWVATNSLHHMRSGVFFHHAEALASMSQPGSTLKGIDQVPDGLALPEALQRMPAMKPPAVWFPYKKMGQSTTDVMLDASEGGFGPFAGQLLIGEFTQASINRVFLEKVGGEYQGACFPFRRGLGSAVLRLTQGHDGSVFVGLTNRGWSSLGEASYGLQRLVWTGKMPTEIQEMRATPDGFELVFTKPMDRDSLQDADSYSILSYTYRYQSGYGSDEIQDRVLNVKPVEVSADGRRVRLKVDPLRRYFVHELNAPGVRDTEGQPLLHSNAYYTLNRIPAKN</sequence>
<feature type="signal peptide" evidence="1">
    <location>
        <begin position="1"/>
        <end position="19"/>
    </location>
</feature>